<comment type="function">
    <text evidence="12">Component of the cytochrome c oxidase, the last enzyme in the mitochondrial electron transport chain which drives oxidative phosphorylation. The respiratory chain contains 3 multisubunit complexes succinate dehydrogenase (complex II, CII), ubiquinol-cytochrome c oxidoreductase (cytochrome b-c1 complex, complex III, CIII) and cytochrome c oxidase (complex IV, CIV), that cooperate to transfer electrons derived from NADH and succinate to molecular oxygen, creating an electrochemical gradient over the inner membrane that drives transmembrane transport and the ATP synthase. Cytochrome c oxidase is the component of the respiratory chain that catalyzes the reduction of oxygen to water. Electrons originating from reduced cytochrome c in the intermembrane space (IMS) are transferred via the dinuclear copper A center (CU(A)) of subunit 2 and heme A of subunit 1 to the active site in subunit 1, a binuclear center (BNC) formed by heme A3 and copper B (CU(B)). The BNC reduces molecular oxygen to 2 water molecules using 4 electrons from cytochrome c in the IMS and 4 protons from the mitochondrial matrix.</text>
</comment>
<evidence type="ECO:0000256" key="1">
    <source>
        <dbReference type="ARBA" id="ARBA00004448"/>
    </source>
</evidence>
<dbReference type="PANTHER" id="PTHR11403:SF7">
    <property type="entry name" value="CYTOCHROME C OXIDASE SUBUNIT 3"/>
    <property type="match status" value="1"/>
</dbReference>
<feature type="transmembrane region" description="Helical" evidence="13">
    <location>
        <begin position="41"/>
        <end position="58"/>
    </location>
</feature>
<protein>
    <recommendedName>
        <fullName evidence="4 12">Cytochrome c oxidase subunit 3</fullName>
    </recommendedName>
</protein>
<comment type="catalytic activity">
    <reaction evidence="11">
        <text>4 Fe(II)-[cytochrome c] + O2 + 8 H(+)(in) = 4 Fe(III)-[cytochrome c] + 2 H2O + 4 H(+)(out)</text>
        <dbReference type="Rhea" id="RHEA:11436"/>
        <dbReference type="Rhea" id="RHEA-COMP:10350"/>
        <dbReference type="Rhea" id="RHEA-COMP:14399"/>
        <dbReference type="ChEBI" id="CHEBI:15377"/>
        <dbReference type="ChEBI" id="CHEBI:15378"/>
        <dbReference type="ChEBI" id="CHEBI:15379"/>
        <dbReference type="ChEBI" id="CHEBI:29033"/>
        <dbReference type="ChEBI" id="CHEBI:29034"/>
        <dbReference type="EC" id="7.1.1.9"/>
    </reaction>
    <physiologicalReaction direction="left-to-right" evidence="11">
        <dbReference type="Rhea" id="RHEA:11437"/>
    </physiologicalReaction>
</comment>
<geneLocation type="mitochondrion" evidence="15"/>
<evidence type="ECO:0000256" key="6">
    <source>
        <dbReference type="ARBA" id="ARBA00022792"/>
    </source>
</evidence>
<evidence type="ECO:0000259" key="14">
    <source>
        <dbReference type="PROSITE" id="PS50253"/>
    </source>
</evidence>
<dbReference type="PANTHER" id="PTHR11403">
    <property type="entry name" value="CYTOCHROME C OXIDASE SUBUNIT III"/>
    <property type="match status" value="1"/>
</dbReference>
<evidence type="ECO:0000256" key="8">
    <source>
        <dbReference type="ARBA" id="ARBA00022989"/>
    </source>
</evidence>
<dbReference type="InterPro" id="IPR024791">
    <property type="entry name" value="Cyt_c/ubiquinol_Oxase_su3"/>
</dbReference>
<evidence type="ECO:0000256" key="10">
    <source>
        <dbReference type="ARBA" id="ARBA00023136"/>
    </source>
</evidence>
<dbReference type="SUPFAM" id="SSF81452">
    <property type="entry name" value="Cytochrome c oxidase subunit III-like"/>
    <property type="match status" value="1"/>
</dbReference>
<dbReference type="CDD" id="cd01665">
    <property type="entry name" value="Cyt_c_Oxidase_III"/>
    <property type="match status" value="1"/>
</dbReference>
<evidence type="ECO:0000256" key="7">
    <source>
        <dbReference type="ARBA" id="ARBA00022967"/>
    </source>
</evidence>
<name>A0A059XMI3_9TELE</name>
<evidence type="ECO:0000256" key="2">
    <source>
        <dbReference type="ARBA" id="ARBA00010581"/>
    </source>
</evidence>
<dbReference type="GO" id="GO:0004129">
    <property type="term" value="F:cytochrome-c oxidase activity"/>
    <property type="evidence" value="ECO:0007669"/>
    <property type="project" value="UniProtKB-EC"/>
</dbReference>
<keyword evidence="9 12" id="KW-0496">Mitochondrion</keyword>
<feature type="transmembrane region" description="Helical" evidence="13">
    <location>
        <begin position="129"/>
        <end position="147"/>
    </location>
</feature>
<comment type="similarity">
    <text evidence="2 12">Belongs to the cytochrome c oxidase subunit 3 family.</text>
</comment>
<dbReference type="EMBL" id="KJ562276">
    <property type="protein sequence ID" value="AIA23817.1"/>
    <property type="molecule type" value="Genomic_DNA"/>
</dbReference>
<dbReference type="Gene3D" id="1.10.287.70">
    <property type="match status" value="1"/>
</dbReference>
<keyword evidence="7" id="KW-1278">Translocase</keyword>
<dbReference type="OrthoDB" id="10050457at2759"/>
<dbReference type="GO" id="GO:0006123">
    <property type="term" value="P:mitochondrial electron transport, cytochrome c to oxygen"/>
    <property type="evidence" value="ECO:0007669"/>
    <property type="project" value="TreeGrafter"/>
</dbReference>
<feature type="transmembrane region" description="Helical" evidence="13">
    <location>
        <begin position="79"/>
        <end position="102"/>
    </location>
</feature>
<dbReference type="GeneID" id="19524537"/>
<keyword evidence="6" id="KW-0999">Mitochondrion inner membrane</keyword>
<dbReference type="InterPro" id="IPR013833">
    <property type="entry name" value="Cyt_c_oxidase_su3_a-hlx"/>
</dbReference>
<evidence type="ECO:0000256" key="12">
    <source>
        <dbReference type="RuleBase" id="RU003375"/>
    </source>
</evidence>
<evidence type="ECO:0000256" key="11">
    <source>
        <dbReference type="ARBA" id="ARBA00049512"/>
    </source>
</evidence>
<dbReference type="FunFam" id="1.20.120.80:FF:000002">
    <property type="entry name" value="Cytochrome c oxidase subunit 3"/>
    <property type="match status" value="1"/>
</dbReference>
<evidence type="ECO:0000256" key="13">
    <source>
        <dbReference type="SAM" id="Phobius"/>
    </source>
</evidence>
<evidence type="ECO:0000256" key="4">
    <source>
        <dbReference type="ARBA" id="ARBA00015944"/>
    </source>
</evidence>
<evidence type="ECO:0000256" key="3">
    <source>
        <dbReference type="ARBA" id="ARBA00011485"/>
    </source>
</evidence>
<organism evidence="15">
    <name type="scientific">Takifugu flavidus</name>
    <name type="common">sansaifugu</name>
    <dbReference type="NCBI Taxonomy" id="433684"/>
    <lineage>
        <taxon>Eukaryota</taxon>
        <taxon>Metazoa</taxon>
        <taxon>Chordata</taxon>
        <taxon>Craniata</taxon>
        <taxon>Vertebrata</taxon>
        <taxon>Euteleostomi</taxon>
        <taxon>Actinopterygii</taxon>
        <taxon>Neopterygii</taxon>
        <taxon>Teleostei</taxon>
        <taxon>Neoteleostei</taxon>
        <taxon>Acanthomorphata</taxon>
        <taxon>Eupercaria</taxon>
        <taxon>Tetraodontiformes</taxon>
        <taxon>Tetradontoidea</taxon>
        <taxon>Tetraodontidae</taxon>
        <taxon>Takifugu</taxon>
    </lineage>
</organism>
<dbReference type="AlphaFoldDB" id="A0A059XMI3"/>
<dbReference type="RefSeq" id="YP_009034537.1">
    <property type="nucleotide sequence ID" value="NC_024199.1"/>
</dbReference>
<evidence type="ECO:0000313" key="15">
    <source>
        <dbReference type="EMBL" id="AIA23817.1"/>
    </source>
</evidence>
<keyword evidence="8 13" id="KW-1133">Transmembrane helix</keyword>
<dbReference type="InterPro" id="IPR033945">
    <property type="entry name" value="Cyt_c_oxase_su3_dom"/>
</dbReference>
<keyword evidence="10 13" id="KW-0472">Membrane</keyword>
<dbReference type="Gene3D" id="1.20.120.80">
    <property type="entry name" value="Cytochrome c oxidase, subunit III, four-helix bundle"/>
    <property type="match status" value="1"/>
</dbReference>
<dbReference type="FunFam" id="1.10.287.70:FF:000048">
    <property type="entry name" value="Cytochrome c oxidase subunit 3"/>
    <property type="match status" value="1"/>
</dbReference>
<reference evidence="15" key="1">
    <citation type="journal article" date="2014" name="Mitochondrial DNA">
        <title>The complete mitochondrial genome sequence of Xenocypris davidi (Bleeker).</title>
        <authorList>
            <person name="Liu Y."/>
        </authorList>
    </citation>
    <scope>NUCLEOTIDE SEQUENCE</scope>
</reference>
<dbReference type="CTD" id="4514"/>
<feature type="domain" description="Heme-copper oxidase subunit III family profile" evidence="14">
    <location>
        <begin position="4"/>
        <end position="262"/>
    </location>
</feature>
<evidence type="ECO:0000256" key="5">
    <source>
        <dbReference type="ARBA" id="ARBA00022692"/>
    </source>
</evidence>
<sequence>MAHQAHPYHMVDPSPWPLTGAVAALLLTSGLAIWFHFNSTILMTLGLVLLLLTMLQWWRDIVREGTFQGHHTPPVQKGLRYGMILFITSEVFFFLGFFWAFYHASLAPTPELGGCWPPTGIIPLNPFEVPLLNTAVLLASGVTVTWAHHSIMEGERKQAIQSLTLTILLGFYFTFLQAMEYYEAPFTIADGVYGSTFFVATGLPRAFTSSSDQPFLAVCLLRQIRFHFTSEHHFGFEAAAWYWHFVDVVWLFLYMSMCRWGS</sequence>
<feature type="transmembrane region" description="Helical" evidence="13">
    <location>
        <begin position="159"/>
        <end position="179"/>
    </location>
</feature>
<comment type="subcellular location">
    <subcellularLocation>
        <location evidence="1">Mitochondrion inner membrane</location>
        <topology evidence="1">Multi-pass membrane protein</topology>
    </subcellularLocation>
</comment>
<dbReference type="GO" id="GO:0005743">
    <property type="term" value="C:mitochondrial inner membrane"/>
    <property type="evidence" value="ECO:0007669"/>
    <property type="project" value="UniProtKB-SubCell"/>
</dbReference>
<accession>A0A059XMI3</accession>
<dbReference type="PROSITE" id="PS50253">
    <property type="entry name" value="COX3"/>
    <property type="match status" value="1"/>
</dbReference>
<keyword evidence="5 12" id="KW-0812">Transmembrane</keyword>
<evidence type="ECO:0000256" key="9">
    <source>
        <dbReference type="ARBA" id="ARBA00023128"/>
    </source>
</evidence>
<dbReference type="KEGG" id="tfs:19524537"/>
<gene>
    <name evidence="15" type="primary">COX3</name>
</gene>
<feature type="transmembrane region" description="Helical" evidence="13">
    <location>
        <begin position="16"/>
        <end position="35"/>
    </location>
</feature>
<dbReference type="Pfam" id="PF00510">
    <property type="entry name" value="COX3"/>
    <property type="match status" value="1"/>
</dbReference>
<dbReference type="InterPro" id="IPR035973">
    <property type="entry name" value="Cyt_c_oxidase_su3-like_sf"/>
</dbReference>
<comment type="subunit">
    <text evidence="3">Component of the cytochrome c oxidase (complex IV, CIV), a multisubunit enzyme composed of 14 subunits. The complex is composed of a catalytic core of 3 subunits MT-CO1, MT-CO2 and MT-CO3, encoded in the mitochondrial DNA, and 11 supernumerary subunits COX4I, COX5A, COX5B, COX6A, COX6B, COX6C, COX7A, COX7B, COX7C, COX8 and NDUFA4, which are encoded in the nuclear genome. The complex exists as a monomer or a dimer and forms supercomplexes (SCs) in the inner mitochondrial membrane with NADH-ubiquinone oxidoreductase (complex I, CI) and ubiquinol-cytochrome c oxidoreductase (cytochrome b-c1 complex, complex III, CIII), resulting in different assemblies (supercomplex SCI(1)III(2)IV(1) and megacomplex MCI(2)III(2)IV(2)).</text>
</comment>
<dbReference type="InterPro" id="IPR000298">
    <property type="entry name" value="Cyt_c_oxidase-like_su3"/>
</dbReference>
<proteinExistence type="inferred from homology"/>
<feature type="transmembrane region" description="Helical" evidence="13">
    <location>
        <begin position="240"/>
        <end position="257"/>
    </location>
</feature>